<dbReference type="Pfam" id="PF04127">
    <property type="entry name" value="DFP"/>
    <property type="match status" value="1"/>
</dbReference>
<feature type="binding site" evidence="3">
    <location>
        <position position="351"/>
    </location>
    <ligand>
        <name>CTP</name>
        <dbReference type="ChEBI" id="CHEBI:37563"/>
    </ligand>
</feature>
<dbReference type="GO" id="GO:0004632">
    <property type="term" value="F:phosphopantothenate--cysteine ligase activity"/>
    <property type="evidence" value="ECO:0007669"/>
    <property type="project" value="UniProtKB-UniRule"/>
</dbReference>
<dbReference type="InterPro" id="IPR035929">
    <property type="entry name" value="CoaB-like_sf"/>
</dbReference>
<evidence type="ECO:0000256" key="2">
    <source>
        <dbReference type="ARBA" id="ARBA00023239"/>
    </source>
</evidence>
<dbReference type="Gene3D" id="3.40.50.10300">
    <property type="entry name" value="CoaB-like"/>
    <property type="match status" value="1"/>
</dbReference>
<dbReference type="GO" id="GO:0071513">
    <property type="term" value="C:phosphopantothenoylcysteine decarboxylase complex"/>
    <property type="evidence" value="ECO:0007669"/>
    <property type="project" value="TreeGrafter"/>
</dbReference>
<dbReference type="InterPro" id="IPR005252">
    <property type="entry name" value="CoaBC"/>
</dbReference>
<comment type="similarity">
    <text evidence="3 4">In the C-terminal section; belongs to the PPC synthetase family.</text>
</comment>
<sequence length="416" mass="44755">MIGTLFNTTEPLAGKRILLGICGSIAAYKSPEIVRHLLRLGAEVRVVMTQNARQFVTPITLQALSGQPVRQDLFAAEEEAAMDHIRLARWPDAIIVAPVTANCLARFSLGLADDLLSTLLLVTRAPVFLAPAMNASMWSHSATQGHVRRLLEFGAQFLGPDAGVLACGEEGAGRMLEPEQIVGQLRLALASKTLSGKQILVTAGPTWESLDPARGLTNRASGKQGFALAQACAEAGAQVRLISGPSHEATPPGVVREDVTSAQQMLEACLHSLEIPTDLLIANAAVADHRPTLQSPHKTPKSAVPEQIALTQNPDIVASIHRHPQRPRVIVAFAAETRDHLDSARAKASRKGADTIIVNDISRSTTGMGCEINACTLLHDKMQIEIPACRKIDMARILIRNISKIHFASEVHHSRD</sequence>
<dbReference type="HAMAP" id="MF_02225">
    <property type="entry name" value="CoaBC"/>
    <property type="match status" value="1"/>
</dbReference>
<keyword evidence="3" id="KW-0511">Multifunctional enzyme</keyword>
<dbReference type="InterPro" id="IPR036551">
    <property type="entry name" value="Flavin_trans-like"/>
</dbReference>
<keyword evidence="3" id="KW-0460">Magnesium</keyword>
<feature type="region of interest" description="Phosphopantothenate--cysteine ligase" evidence="3">
    <location>
        <begin position="199"/>
        <end position="416"/>
    </location>
</feature>
<evidence type="ECO:0000313" key="7">
    <source>
        <dbReference type="EMBL" id="TQN50015.1"/>
    </source>
</evidence>
<feature type="binding site" evidence="3">
    <location>
        <position position="347"/>
    </location>
    <ligand>
        <name>CTP</name>
        <dbReference type="ChEBI" id="CHEBI:37563"/>
    </ligand>
</feature>
<keyword evidence="3 4" id="KW-0285">Flavoprotein</keyword>
<comment type="cofactor">
    <cofactor evidence="3">
        <name>Mg(2+)</name>
        <dbReference type="ChEBI" id="CHEBI:18420"/>
    </cofactor>
</comment>
<dbReference type="PANTHER" id="PTHR14359:SF6">
    <property type="entry name" value="PHOSPHOPANTOTHENOYLCYSTEINE DECARBOXYLASE"/>
    <property type="match status" value="1"/>
</dbReference>
<dbReference type="EMBL" id="SZUV01000002">
    <property type="protein sequence ID" value="TQN50015.1"/>
    <property type="molecule type" value="Genomic_DNA"/>
</dbReference>
<gene>
    <name evidence="3 7" type="primary">coaBC</name>
    <name evidence="7" type="ORF">DLNHIDIE_02811</name>
</gene>
<keyword evidence="3 4" id="KW-0288">FMN</keyword>
<evidence type="ECO:0000259" key="6">
    <source>
        <dbReference type="Pfam" id="PF04127"/>
    </source>
</evidence>
<evidence type="ECO:0000256" key="1">
    <source>
        <dbReference type="ARBA" id="ARBA00022793"/>
    </source>
</evidence>
<protein>
    <recommendedName>
        <fullName evidence="3">Coenzyme A biosynthesis bifunctional protein CoaBC</fullName>
    </recommendedName>
    <alternativeName>
        <fullName evidence="3">DNA/pantothenate metabolism flavoprotein</fullName>
    </alternativeName>
    <alternativeName>
        <fullName evidence="3">Phosphopantothenoylcysteine synthetase/decarboxylase</fullName>
        <shortName evidence="3">PPCS-PPCDC</shortName>
    </alternativeName>
    <domain>
        <recommendedName>
            <fullName evidence="3">Phosphopantothenoylcysteine decarboxylase</fullName>
            <shortName evidence="3">PPC decarboxylase</shortName>
            <shortName evidence="3">PPC-DC</shortName>
            <ecNumber evidence="3">4.1.1.36</ecNumber>
        </recommendedName>
        <alternativeName>
            <fullName evidence="3">CoaC</fullName>
        </alternativeName>
    </domain>
    <domain>
        <recommendedName>
            <fullName evidence="3">Phosphopantothenate--cysteine ligase</fullName>
            <ecNumber evidence="3">6.3.2.5</ecNumber>
        </recommendedName>
        <alternativeName>
            <fullName evidence="3">CoaB</fullName>
        </alternativeName>
        <alternativeName>
            <fullName evidence="3">Phosphopantothenoylcysteine synthetase</fullName>
            <shortName evidence="3">PPC synthetase</shortName>
            <shortName evidence="3">PPC-S</shortName>
        </alternativeName>
    </domain>
</protein>
<dbReference type="SUPFAM" id="SSF102645">
    <property type="entry name" value="CoaB-like"/>
    <property type="match status" value="1"/>
</dbReference>
<evidence type="ECO:0000313" key="8">
    <source>
        <dbReference type="Proteomes" id="UP000315403"/>
    </source>
</evidence>
<keyword evidence="2 3" id="KW-0456">Lyase</keyword>
<dbReference type="Pfam" id="PF02441">
    <property type="entry name" value="Flavoprotein"/>
    <property type="match status" value="1"/>
</dbReference>
<comment type="catalytic activity">
    <reaction evidence="3 4">
        <text>(R)-4'-phosphopantothenate + L-cysteine + CTP = N-[(R)-4-phosphopantothenoyl]-L-cysteine + CMP + diphosphate + H(+)</text>
        <dbReference type="Rhea" id="RHEA:19397"/>
        <dbReference type="ChEBI" id="CHEBI:10986"/>
        <dbReference type="ChEBI" id="CHEBI:15378"/>
        <dbReference type="ChEBI" id="CHEBI:33019"/>
        <dbReference type="ChEBI" id="CHEBI:35235"/>
        <dbReference type="ChEBI" id="CHEBI:37563"/>
        <dbReference type="ChEBI" id="CHEBI:59458"/>
        <dbReference type="ChEBI" id="CHEBI:60377"/>
        <dbReference type="EC" id="6.3.2.5"/>
    </reaction>
</comment>
<comment type="function">
    <text evidence="4">Catalyzes two steps in the biosynthesis of coenzyme A. In the first step cysteine is conjugated to 4'-phosphopantothenate to form 4-phosphopantothenoylcysteine, in the latter compound is decarboxylated to form 4'-phosphopantotheine.</text>
</comment>
<comment type="function">
    <text evidence="3">Catalyzes two sequential steps in the biosynthesis of coenzyme A. In the first step cysteine is conjugated to 4'-phosphopantothenate to form 4-phosphopantothenoylcysteine. In the second step the latter compound is decarboxylated to form 4'-phosphopantotheine.</text>
</comment>
<comment type="pathway">
    <text evidence="3 4">Cofactor biosynthesis; coenzyme A biosynthesis; CoA from (R)-pantothenate: step 3/5.</text>
</comment>
<dbReference type="EC" id="4.1.1.36" evidence="3"/>
<dbReference type="GO" id="GO:0010181">
    <property type="term" value="F:FMN binding"/>
    <property type="evidence" value="ECO:0007669"/>
    <property type="project" value="UniProtKB-UniRule"/>
</dbReference>
<feature type="binding site" evidence="3">
    <location>
        <position position="333"/>
    </location>
    <ligand>
        <name>CTP</name>
        <dbReference type="ChEBI" id="CHEBI:37563"/>
    </ligand>
</feature>
<dbReference type="NCBIfam" id="TIGR00521">
    <property type="entry name" value="coaBC_dfp"/>
    <property type="match status" value="1"/>
</dbReference>
<dbReference type="EC" id="6.3.2.5" evidence="3"/>
<feature type="domain" description="Flavoprotein" evidence="5">
    <location>
        <begin position="15"/>
        <end position="186"/>
    </location>
</feature>
<evidence type="ECO:0000259" key="5">
    <source>
        <dbReference type="Pfam" id="PF02441"/>
    </source>
</evidence>
<feature type="binding site" evidence="3">
    <location>
        <position position="298"/>
    </location>
    <ligand>
        <name>CTP</name>
        <dbReference type="ChEBI" id="CHEBI:37563"/>
    </ligand>
</feature>
<evidence type="ECO:0000256" key="4">
    <source>
        <dbReference type="RuleBase" id="RU364078"/>
    </source>
</evidence>
<dbReference type="GO" id="GO:0015941">
    <property type="term" value="P:pantothenate catabolic process"/>
    <property type="evidence" value="ECO:0007669"/>
    <property type="project" value="InterPro"/>
</dbReference>
<dbReference type="RefSeq" id="WP_142089412.1">
    <property type="nucleotide sequence ID" value="NZ_SZUV01000002.1"/>
</dbReference>
<dbReference type="SUPFAM" id="SSF52507">
    <property type="entry name" value="Homo-oligomeric flavin-containing Cys decarboxylases, HFCD"/>
    <property type="match status" value="1"/>
</dbReference>
<proteinExistence type="inferred from homology"/>
<accession>A0A543Q108</accession>
<reference evidence="7 8" key="1">
    <citation type="submission" date="2019-03" db="EMBL/GenBank/DDBJ databases">
        <title>New insights into Acidothiobacillus thiooxidans sulfur metabolism through coupled gene expression, solution geochemistry, microscopy and spectroscopy analyses.</title>
        <authorList>
            <person name="Camacho D."/>
            <person name="Frazao R."/>
            <person name="Fouillen A."/>
            <person name="Nanci A."/>
            <person name="Lang B.F."/>
            <person name="Apte S.C."/>
            <person name="Baron C."/>
            <person name="Warren L.A."/>
        </authorList>
    </citation>
    <scope>NUCLEOTIDE SEQUENCE [LARGE SCALE GENOMIC DNA]</scope>
    <source>
        <strain evidence="7 8">ATCC 19377</strain>
    </source>
</reference>
<comment type="similarity">
    <text evidence="3 4">In the N-terminal section; belongs to the HFCD (homo-oligomeric flavin containing Cys decarboxylase) superfamily.</text>
</comment>
<dbReference type="InterPro" id="IPR003382">
    <property type="entry name" value="Flavoprotein"/>
</dbReference>
<dbReference type="AlphaFoldDB" id="A0A543Q108"/>
<feature type="binding site" evidence="3">
    <location>
        <begin position="314"/>
        <end position="317"/>
    </location>
    <ligand>
        <name>CTP</name>
        <dbReference type="ChEBI" id="CHEBI:37563"/>
    </ligand>
</feature>
<comment type="catalytic activity">
    <reaction evidence="3 4">
        <text>N-[(R)-4-phosphopantothenoyl]-L-cysteine + H(+) = (R)-4'-phosphopantetheine + CO2</text>
        <dbReference type="Rhea" id="RHEA:16793"/>
        <dbReference type="ChEBI" id="CHEBI:15378"/>
        <dbReference type="ChEBI" id="CHEBI:16526"/>
        <dbReference type="ChEBI" id="CHEBI:59458"/>
        <dbReference type="ChEBI" id="CHEBI:61723"/>
        <dbReference type="EC" id="4.1.1.36"/>
    </reaction>
</comment>
<keyword evidence="3 4" id="KW-0436">Ligase</keyword>
<dbReference type="PANTHER" id="PTHR14359">
    <property type="entry name" value="HOMO-OLIGOMERIC FLAVIN CONTAINING CYS DECARBOXYLASE FAMILY"/>
    <property type="match status" value="1"/>
</dbReference>
<feature type="active site" description="Proton donor" evidence="3">
    <location>
        <position position="167"/>
    </location>
</feature>
<keyword evidence="1 3" id="KW-0210">Decarboxylase</keyword>
<keyword evidence="3" id="KW-0479">Metal-binding</keyword>
<comment type="cofactor">
    <cofactor evidence="3">
        <name>FMN</name>
        <dbReference type="ChEBI" id="CHEBI:58210"/>
    </cofactor>
    <text evidence="3">Binds 1 FMN per subunit.</text>
</comment>
<comment type="caution">
    <text evidence="7">The sequence shown here is derived from an EMBL/GenBank/DDBJ whole genome shotgun (WGS) entry which is preliminary data.</text>
</comment>
<dbReference type="Gene3D" id="3.40.50.1950">
    <property type="entry name" value="Flavin prenyltransferase-like"/>
    <property type="match status" value="1"/>
</dbReference>
<feature type="binding site" evidence="3">
    <location>
        <position position="288"/>
    </location>
    <ligand>
        <name>CTP</name>
        <dbReference type="ChEBI" id="CHEBI:37563"/>
    </ligand>
</feature>
<comment type="pathway">
    <text evidence="3 4">Cofactor biosynthesis; coenzyme A biosynthesis; CoA from (R)-pantothenate: step 2/5.</text>
</comment>
<dbReference type="InterPro" id="IPR007085">
    <property type="entry name" value="DNA/pantothenate-metab_flavo_C"/>
</dbReference>
<organism evidence="7 8">
    <name type="scientific">Acidithiobacillus thiooxidans ATCC 19377</name>
    <dbReference type="NCBI Taxonomy" id="637390"/>
    <lineage>
        <taxon>Bacteria</taxon>
        <taxon>Pseudomonadati</taxon>
        <taxon>Pseudomonadota</taxon>
        <taxon>Acidithiobacillia</taxon>
        <taxon>Acidithiobacillales</taxon>
        <taxon>Acidithiobacillaceae</taxon>
        <taxon>Acidithiobacillus</taxon>
    </lineage>
</organism>
<feature type="region of interest" description="Phosphopantothenoylcysteine decarboxylase" evidence="3">
    <location>
        <begin position="1"/>
        <end position="198"/>
    </location>
</feature>
<dbReference type="GO" id="GO:0004633">
    <property type="term" value="F:phosphopantothenoylcysteine decarboxylase activity"/>
    <property type="evidence" value="ECO:0007669"/>
    <property type="project" value="UniProtKB-UniRule"/>
</dbReference>
<name>A0A543Q108_ACITH</name>
<comment type="caution">
    <text evidence="3">Lacks conserved residue(s) required for the propagation of feature annotation.</text>
</comment>
<dbReference type="GO" id="GO:0046872">
    <property type="term" value="F:metal ion binding"/>
    <property type="evidence" value="ECO:0007669"/>
    <property type="project" value="UniProtKB-KW"/>
</dbReference>
<feature type="domain" description="DNA/pantothenate metabolism flavoprotein C-terminal" evidence="6">
    <location>
        <begin position="194"/>
        <end position="404"/>
    </location>
</feature>
<dbReference type="Proteomes" id="UP000315403">
    <property type="component" value="Unassembled WGS sequence"/>
</dbReference>
<dbReference type="GO" id="GO:0015937">
    <property type="term" value="P:coenzyme A biosynthetic process"/>
    <property type="evidence" value="ECO:0007669"/>
    <property type="project" value="UniProtKB-UniRule"/>
</dbReference>
<dbReference type="UniPathway" id="UPA00241">
    <property type="reaction ID" value="UER00353"/>
</dbReference>
<evidence type="ECO:0000256" key="3">
    <source>
        <dbReference type="HAMAP-Rule" id="MF_02225"/>
    </source>
</evidence>